<evidence type="ECO:0000256" key="3">
    <source>
        <dbReference type="ARBA" id="ARBA00022741"/>
    </source>
</evidence>
<name>A0A8H8DH28_9FUNG</name>
<evidence type="ECO:0000256" key="4">
    <source>
        <dbReference type="ARBA" id="ARBA00022801"/>
    </source>
</evidence>
<keyword evidence="5" id="KW-0347">Helicase</keyword>
<keyword evidence="3" id="KW-0547">Nucleotide-binding</keyword>
<dbReference type="AlphaFoldDB" id="A0A8H8DH28"/>
<dbReference type="InterPro" id="IPR002464">
    <property type="entry name" value="DNA/RNA_helicase_DEAH_CS"/>
</dbReference>
<evidence type="ECO:0000313" key="10">
    <source>
        <dbReference type="EMBL" id="KAG5457973.1"/>
    </source>
</evidence>
<evidence type="ECO:0000313" key="11">
    <source>
        <dbReference type="Proteomes" id="UP000673691"/>
    </source>
</evidence>
<comment type="caution">
    <text evidence="10">The sequence shown here is derived from an EMBL/GenBank/DDBJ whole genome shotgun (WGS) entry which is preliminary data.</text>
</comment>
<dbReference type="EMBL" id="JAEFCI010009186">
    <property type="protein sequence ID" value="KAG5457973.1"/>
    <property type="molecule type" value="Genomic_DNA"/>
</dbReference>
<dbReference type="EC" id="3.6.4.13" evidence="2"/>
<sequence length="314" mass="33008">MSLFRGKAPPPPAGGKAPAAAAAASAASAVAPADGLGAPGGKDEQGGGGCGGDEAKGNEKVWRRKRKRAAGPETPAAGPAKAAAIDRSRGSAEEPLAALQRHRRSLPVFEARSALLHNINKHSTVVIVGETGSGKTTQIPQYIVEAGPAGPGGVVGVTQPRRVAAVNLAHRVAEEMRTTLGRKVSSLRKESVGYSVRFKSVFSPKHGVLKFLTDGMLLRELLVDPLLSSYSTIVLDEAHERSVRTDLLFGMVKSVQKQRKEMIKSGVRTYPVEEGDKAKGAGAGVRVRPLKIVVMSATLDCERFSEYFDGCVVA</sequence>
<dbReference type="PANTHER" id="PTHR18934:SF118">
    <property type="entry name" value="ATP-DEPENDENT RNA HELICASE DHX33"/>
    <property type="match status" value="1"/>
</dbReference>
<dbReference type="FunFam" id="3.40.50.300:FF:000578">
    <property type="entry name" value="probable ATP-dependent RNA helicase DHX35"/>
    <property type="match status" value="1"/>
</dbReference>
<dbReference type="InterPro" id="IPR014001">
    <property type="entry name" value="Helicase_ATP-bd"/>
</dbReference>
<dbReference type="PROSITE" id="PS00690">
    <property type="entry name" value="DEAH_ATP_HELICASE"/>
    <property type="match status" value="1"/>
</dbReference>
<keyword evidence="6" id="KW-0067">ATP-binding</keyword>
<evidence type="ECO:0000256" key="6">
    <source>
        <dbReference type="ARBA" id="ARBA00022840"/>
    </source>
</evidence>
<dbReference type="PROSITE" id="PS51192">
    <property type="entry name" value="HELICASE_ATP_BIND_1"/>
    <property type="match status" value="1"/>
</dbReference>
<comment type="catalytic activity">
    <reaction evidence="7">
        <text>ATP + H2O = ADP + phosphate + H(+)</text>
        <dbReference type="Rhea" id="RHEA:13065"/>
        <dbReference type="ChEBI" id="CHEBI:15377"/>
        <dbReference type="ChEBI" id="CHEBI:15378"/>
        <dbReference type="ChEBI" id="CHEBI:30616"/>
        <dbReference type="ChEBI" id="CHEBI:43474"/>
        <dbReference type="ChEBI" id="CHEBI:456216"/>
        <dbReference type="EC" id="3.6.4.13"/>
    </reaction>
</comment>
<dbReference type="GO" id="GO:0045943">
    <property type="term" value="P:positive regulation of transcription by RNA polymerase I"/>
    <property type="evidence" value="ECO:0007669"/>
    <property type="project" value="TreeGrafter"/>
</dbReference>
<dbReference type="Pfam" id="PF00270">
    <property type="entry name" value="DEAD"/>
    <property type="match status" value="1"/>
</dbReference>
<dbReference type="GO" id="GO:0003725">
    <property type="term" value="F:double-stranded RNA binding"/>
    <property type="evidence" value="ECO:0007669"/>
    <property type="project" value="TreeGrafter"/>
</dbReference>
<dbReference type="GO" id="GO:0005730">
    <property type="term" value="C:nucleolus"/>
    <property type="evidence" value="ECO:0007669"/>
    <property type="project" value="TreeGrafter"/>
</dbReference>
<dbReference type="Proteomes" id="UP000673691">
    <property type="component" value="Unassembled WGS sequence"/>
</dbReference>
<dbReference type="InterPro" id="IPR027417">
    <property type="entry name" value="P-loop_NTPase"/>
</dbReference>
<evidence type="ECO:0000256" key="1">
    <source>
        <dbReference type="ARBA" id="ARBA00008792"/>
    </source>
</evidence>
<dbReference type="SUPFAM" id="SSF52540">
    <property type="entry name" value="P-loop containing nucleoside triphosphate hydrolases"/>
    <property type="match status" value="1"/>
</dbReference>
<dbReference type="GO" id="GO:0016787">
    <property type="term" value="F:hydrolase activity"/>
    <property type="evidence" value="ECO:0007669"/>
    <property type="project" value="UniProtKB-KW"/>
</dbReference>
<evidence type="ECO:0000256" key="7">
    <source>
        <dbReference type="ARBA" id="ARBA00047984"/>
    </source>
</evidence>
<proteinExistence type="inferred from homology"/>
<evidence type="ECO:0000259" key="9">
    <source>
        <dbReference type="PROSITE" id="PS51192"/>
    </source>
</evidence>
<evidence type="ECO:0000256" key="2">
    <source>
        <dbReference type="ARBA" id="ARBA00012552"/>
    </source>
</evidence>
<dbReference type="PANTHER" id="PTHR18934">
    <property type="entry name" value="ATP-DEPENDENT RNA HELICASE"/>
    <property type="match status" value="1"/>
</dbReference>
<keyword evidence="11" id="KW-1185">Reference proteome</keyword>
<dbReference type="Gene3D" id="3.40.50.300">
    <property type="entry name" value="P-loop containing nucleotide triphosphate hydrolases"/>
    <property type="match status" value="1"/>
</dbReference>
<dbReference type="OrthoDB" id="10253254at2759"/>
<comment type="similarity">
    <text evidence="1">Belongs to the DEAD box helicase family. DEAH subfamily.</text>
</comment>
<feature type="compositionally biased region" description="Low complexity" evidence="8">
    <location>
        <begin position="14"/>
        <end position="33"/>
    </location>
</feature>
<feature type="domain" description="Helicase ATP-binding" evidence="9">
    <location>
        <begin position="116"/>
        <end position="314"/>
    </location>
</feature>
<accession>A0A8H8DH28</accession>
<dbReference type="GO" id="GO:0003724">
    <property type="term" value="F:RNA helicase activity"/>
    <property type="evidence" value="ECO:0007669"/>
    <property type="project" value="UniProtKB-EC"/>
</dbReference>
<keyword evidence="4 10" id="KW-0378">Hydrolase</keyword>
<feature type="region of interest" description="Disordered" evidence="8">
    <location>
        <begin position="1"/>
        <end position="92"/>
    </location>
</feature>
<dbReference type="SMART" id="SM00487">
    <property type="entry name" value="DEXDc"/>
    <property type="match status" value="1"/>
</dbReference>
<feature type="compositionally biased region" description="Low complexity" evidence="8">
    <location>
        <begin position="71"/>
        <end position="83"/>
    </location>
</feature>
<dbReference type="InterPro" id="IPR011545">
    <property type="entry name" value="DEAD/DEAH_box_helicase_dom"/>
</dbReference>
<protein>
    <recommendedName>
        <fullName evidence="2">RNA helicase</fullName>
        <ecNumber evidence="2">3.6.4.13</ecNumber>
    </recommendedName>
</protein>
<reference evidence="10 11" key="1">
    <citation type="journal article" name="Sci. Rep.">
        <title>Genome-scale phylogenetic analyses confirm Olpidium as the closest living zoosporic fungus to the non-flagellated, terrestrial fungi.</title>
        <authorList>
            <person name="Chang Y."/>
            <person name="Rochon D."/>
            <person name="Sekimoto S."/>
            <person name="Wang Y."/>
            <person name="Chovatia M."/>
            <person name="Sandor L."/>
            <person name="Salamov A."/>
            <person name="Grigoriev I.V."/>
            <person name="Stajich J.E."/>
            <person name="Spatafora J.W."/>
        </authorList>
    </citation>
    <scope>NUCLEOTIDE SEQUENCE [LARGE SCALE GENOMIC DNA]</scope>
    <source>
        <strain evidence="10">S191</strain>
    </source>
</reference>
<evidence type="ECO:0000256" key="8">
    <source>
        <dbReference type="SAM" id="MobiDB-lite"/>
    </source>
</evidence>
<evidence type="ECO:0000256" key="5">
    <source>
        <dbReference type="ARBA" id="ARBA00022806"/>
    </source>
</evidence>
<organism evidence="10 11">
    <name type="scientific">Olpidium bornovanus</name>
    <dbReference type="NCBI Taxonomy" id="278681"/>
    <lineage>
        <taxon>Eukaryota</taxon>
        <taxon>Fungi</taxon>
        <taxon>Fungi incertae sedis</taxon>
        <taxon>Olpidiomycota</taxon>
        <taxon>Olpidiomycotina</taxon>
        <taxon>Olpidiomycetes</taxon>
        <taxon>Olpidiales</taxon>
        <taxon>Olpidiaceae</taxon>
        <taxon>Olpidium</taxon>
    </lineage>
</organism>
<gene>
    <name evidence="10" type="ORF">BJ554DRAFT_1900</name>
</gene>
<dbReference type="GO" id="GO:0005524">
    <property type="term" value="F:ATP binding"/>
    <property type="evidence" value="ECO:0007669"/>
    <property type="project" value="UniProtKB-KW"/>
</dbReference>